<dbReference type="InterPro" id="IPR006175">
    <property type="entry name" value="YjgF/YER057c/UK114"/>
</dbReference>
<gene>
    <name evidence="2" type="ORF">ACEZDB_29715</name>
    <name evidence="1" type="ORF">ACEZDG_24125</name>
</gene>
<organism evidence="1 4">
    <name type="scientific">Streptacidiphilus alkalitolerans</name>
    <dbReference type="NCBI Taxonomy" id="3342712"/>
    <lineage>
        <taxon>Bacteria</taxon>
        <taxon>Bacillati</taxon>
        <taxon>Actinomycetota</taxon>
        <taxon>Actinomycetes</taxon>
        <taxon>Kitasatosporales</taxon>
        <taxon>Streptomycetaceae</taxon>
        <taxon>Streptacidiphilus</taxon>
    </lineage>
</organism>
<reference evidence="3 4" key="1">
    <citation type="submission" date="2024-09" db="EMBL/GenBank/DDBJ databases">
        <authorList>
            <person name="Lee S.D."/>
        </authorList>
    </citation>
    <scope>NUCLEOTIDE SEQUENCE [LARGE SCALE GENOMIC DNA]</scope>
    <source>
        <strain evidence="1 4">N1-1</strain>
        <strain evidence="2 3">N1-3</strain>
    </source>
</reference>
<dbReference type="Gene3D" id="3.30.1330.40">
    <property type="entry name" value="RutC-like"/>
    <property type="match status" value="1"/>
</dbReference>
<protein>
    <submittedName>
        <fullName evidence="1">RidA family protein</fullName>
    </submittedName>
</protein>
<dbReference type="PANTHER" id="PTHR43857:SF1">
    <property type="entry name" value="YJGH FAMILY PROTEIN"/>
    <property type="match status" value="1"/>
</dbReference>
<dbReference type="Proteomes" id="UP001592530">
    <property type="component" value="Unassembled WGS sequence"/>
</dbReference>
<dbReference type="InterPro" id="IPR035959">
    <property type="entry name" value="RutC-like_sf"/>
</dbReference>
<dbReference type="EMBL" id="JBHEZY010000015">
    <property type="protein sequence ID" value="MFC1434828.1"/>
    <property type="molecule type" value="Genomic_DNA"/>
</dbReference>
<dbReference type="Pfam" id="PF01042">
    <property type="entry name" value="Ribonuc_L-PSP"/>
    <property type="match status" value="1"/>
</dbReference>
<accession>A0ABV6VF41</accession>
<sequence>MTEHQTAHPVRVNGRSPWEEQFGFARAVAVGDFVFVSGCTAWDDGRTLFEGSPYDQARTAFGVALDAIAGFGLTVADVVRTRMYVTHARDLEDVGRLHKELFGEVRPAATIVVVSALLDSRMAVEVEIEAYKKKVDSPA</sequence>
<proteinExistence type="predicted"/>
<keyword evidence="4" id="KW-1185">Reference proteome</keyword>
<dbReference type="PANTHER" id="PTHR43857">
    <property type="entry name" value="BLR7761 PROTEIN"/>
    <property type="match status" value="1"/>
</dbReference>
<dbReference type="EMBL" id="JBHEZX010000011">
    <property type="protein sequence ID" value="MFC1412360.1"/>
    <property type="molecule type" value="Genomic_DNA"/>
</dbReference>
<dbReference type="Proteomes" id="UP001592582">
    <property type="component" value="Unassembled WGS sequence"/>
</dbReference>
<dbReference type="RefSeq" id="WP_380512995.1">
    <property type="nucleotide sequence ID" value="NZ_JBHEZX010000011.1"/>
</dbReference>
<dbReference type="SUPFAM" id="SSF55298">
    <property type="entry name" value="YjgF-like"/>
    <property type="match status" value="1"/>
</dbReference>
<comment type="caution">
    <text evidence="1">The sequence shown here is derived from an EMBL/GenBank/DDBJ whole genome shotgun (WGS) entry which is preliminary data.</text>
</comment>
<evidence type="ECO:0000313" key="3">
    <source>
        <dbReference type="Proteomes" id="UP001592530"/>
    </source>
</evidence>
<name>A0ABV6VF41_9ACTN</name>
<evidence type="ECO:0000313" key="1">
    <source>
        <dbReference type="EMBL" id="MFC1412360.1"/>
    </source>
</evidence>
<dbReference type="CDD" id="cd06154">
    <property type="entry name" value="YjgF_YER057c_UK114_like_6"/>
    <property type="match status" value="1"/>
</dbReference>
<evidence type="ECO:0000313" key="2">
    <source>
        <dbReference type="EMBL" id="MFC1434828.1"/>
    </source>
</evidence>
<evidence type="ECO:0000313" key="4">
    <source>
        <dbReference type="Proteomes" id="UP001592582"/>
    </source>
</evidence>